<protein>
    <recommendedName>
        <fullName evidence="2">cyclin-dependent kinase</fullName>
        <ecNumber evidence="2">2.7.11.22</ecNumber>
    </recommendedName>
</protein>
<keyword evidence="5" id="KW-0547">Nucleotide-binding</keyword>
<keyword evidence="13" id="KW-1185">Reference proteome</keyword>
<dbReference type="InterPro" id="IPR000719">
    <property type="entry name" value="Prot_kinase_dom"/>
</dbReference>
<dbReference type="InterPro" id="IPR011009">
    <property type="entry name" value="Kinase-like_dom_sf"/>
</dbReference>
<name>A0A8H4A6A1_GIGMA</name>
<dbReference type="PROSITE" id="PS50011">
    <property type="entry name" value="PROTEIN_KINASE_DOM"/>
    <property type="match status" value="1"/>
</dbReference>
<dbReference type="EMBL" id="WTPW01001458">
    <property type="protein sequence ID" value="KAF0434213.1"/>
    <property type="molecule type" value="Genomic_DNA"/>
</dbReference>
<dbReference type="PROSITE" id="PS00108">
    <property type="entry name" value="PROTEIN_KINASE_ST"/>
    <property type="match status" value="1"/>
</dbReference>
<dbReference type="GO" id="GO:0005524">
    <property type="term" value="F:ATP binding"/>
    <property type="evidence" value="ECO:0007669"/>
    <property type="project" value="UniProtKB-KW"/>
</dbReference>
<comment type="catalytic activity">
    <reaction evidence="8">
        <text>L-threonyl-[protein] + ATP = O-phospho-L-threonyl-[protein] + ADP + H(+)</text>
        <dbReference type="Rhea" id="RHEA:46608"/>
        <dbReference type="Rhea" id="RHEA-COMP:11060"/>
        <dbReference type="Rhea" id="RHEA-COMP:11605"/>
        <dbReference type="ChEBI" id="CHEBI:15378"/>
        <dbReference type="ChEBI" id="CHEBI:30013"/>
        <dbReference type="ChEBI" id="CHEBI:30616"/>
        <dbReference type="ChEBI" id="CHEBI:61977"/>
        <dbReference type="ChEBI" id="CHEBI:456216"/>
        <dbReference type="EC" id="2.7.11.22"/>
    </reaction>
</comment>
<dbReference type="Gene3D" id="1.10.510.10">
    <property type="entry name" value="Transferase(Phosphotransferase) domain 1"/>
    <property type="match status" value="1"/>
</dbReference>
<evidence type="ECO:0000256" key="7">
    <source>
        <dbReference type="ARBA" id="ARBA00022840"/>
    </source>
</evidence>
<evidence type="ECO:0000256" key="10">
    <source>
        <dbReference type="SAM" id="MobiDB-lite"/>
    </source>
</evidence>
<evidence type="ECO:0000256" key="5">
    <source>
        <dbReference type="ARBA" id="ARBA00022741"/>
    </source>
</evidence>
<dbReference type="AlphaFoldDB" id="A0A8H4A6A1"/>
<dbReference type="SUPFAM" id="SSF56112">
    <property type="entry name" value="Protein kinase-like (PK-like)"/>
    <property type="match status" value="1"/>
</dbReference>
<feature type="compositionally biased region" description="Basic residues" evidence="10">
    <location>
        <begin position="88"/>
        <end position="99"/>
    </location>
</feature>
<dbReference type="InterPro" id="IPR045267">
    <property type="entry name" value="CDK11/PITSLRE_STKc"/>
</dbReference>
<dbReference type="CDD" id="cd07843">
    <property type="entry name" value="STKc_CDC2L1"/>
    <property type="match status" value="1"/>
</dbReference>
<dbReference type="GO" id="GO:0005634">
    <property type="term" value="C:nucleus"/>
    <property type="evidence" value="ECO:0007669"/>
    <property type="project" value="TreeGrafter"/>
</dbReference>
<dbReference type="PANTHER" id="PTHR24056">
    <property type="entry name" value="CELL DIVISION PROTEIN KINASE"/>
    <property type="match status" value="1"/>
</dbReference>
<keyword evidence="3" id="KW-0723">Serine/threonine-protein kinase</keyword>
<comment type="catalytic activity">
    <reaction evidence="9">
        <text>L-seryl-[protein] + ATP = O-phospho-L-seryl-[protein] + ADP + H(+)</text>
        <dbReference type="Rhea" id="RHEA:17989"/>
        <dbReference type="Rhea" id="RHEA-COMP:9863"/>
        <dbReference type="Rhea" id="RHEA-COMP:11604"/>
        <dbReference type="ChEBI" id="CHEBI:15378"/>
        <dbReference type="ChEBI" id="CHEBI:29999"/>
        <dbReference type="ChEBI" id="CHEBI:30616"/>
        <dbReference type="ChEBI" id="CHEBI:83421"/>
        <dbReference type="ChEBI" id="CHEBI:456216"/>
        <dbReference type="EC" id="2.7.11.22"/>
    </reaction>
</comment>
<evidence type="ECO:0000256" key="1">
    <source>
        <dbReference type="ARBA" id="ARBA00006485"/>
    </source>
</evidence>
<reference evidence="12 13" key="1">
    <citation type="journal article" date="2019" name="Environ. Microbiol.">
        <title>At the nexus of three kingdoms: the genome of the mycorrhizal fungus Gigaspora margarita provides insights into plant, endobacterial and fungal interactions.</title>
        <authorList>
            <person name="Venice F."/>
            <person name="Ghignone S."/>
            <person name="Salvioli di Fossalunga A."/>
            <person name="Amselem J."/>
            <person name="Novero M."/>
            <person name="Xianan X."/>
            <person name="Sedzielewska Toro K."/>
            <person name="Morin E."/>
            <person name="Lipzen A."/>
            <person name="Grigoriev I.V."/>
            <person name="Henrissat B."/>
            <person name="Martin F.M."/>
            <person name="Bonfante P."/>
        </authorList>
    </citation>
    <scope>NUCLEOTIDE SEQUENCE [LARGE SCALE GENOMIC DNA]</scope>
    <source>
        <strain evidence="12 13">BEG34</strain>
    </source>
</reference>
<feature type="domain" description="Protein kinase" evidence="11">
    <location>
        <begin position="190"/>
        <end position="474"/>
    </location>
</feature>
<comment type="caution">
    <text evidence="12">The sequence shown here is derived from an EMBL/GenBank/DDBJ whole genome shotgun (WGS) entry which is preliminary data.</text>
</comment>
<evidence type="ECO:0000256" key="8">
    <source>
        <dbReference type="ARBA" id="ARBA00047811"/>
    </source>
</evidence>
<keyword evidence="7" id="KW-0067">ATP-binding</keyword>
<dbReference type="FunFam" id="1.10.510.10:FF:000211">
    <property type="entry name" value="Cyclin-dependent kinase G-2"/>
    <property type="match status" value="1"/>
</dbReference>
<evidence type="ECO:0000313" key="12">
    <source>
        <dbReference type="EMBL" id="KAF0434213.1"/>
    </source>
</evidence>
<dbReference type="InterPro" id="IPR050108">
    <property type="entry name" value="CDK"/>
</dbReference>
<accession>A0A8H4A6A1</accession>
<evidence type="ECO:0000256" key="9">
    <source>
        <dbReference type="ARBA" id="ARBA00048367"/>
    </source>
</evidence>
<dbReference type="GO" id="GO:0004693">
    <property type="term" value="F:cyclin-dependent protein serine/threonine kinase activity"/>
    <property type="evidence" value="ECO:0007669"/>
    <property type="project" value="UniProtKB-EC"/>
</dbReference>
<keyword evidence="4" id="KW-0808">Transferase</keyword>
<evidence type="ECO:0000313" key="13">
    <source>
        <dbReference type="Proteomes" id="UP000439903"/>
    </source>
</evidence>
<proteinExistence type="inferred from homology"/>
<gene>
    <name evidence="12" type="ORF">F8M41_004922</name>
</gene>
<dbReference type="PANTHER" id="PTHR24056:SF107">
    <property type="entry name" value="CYCLIN-DEPENDENT KINASE 11A-RELATED"/>
    <property type="match status" value="1"/>
</dbReference>
<dbReference type="FunFam" id="3.30.200.20:FF:000054">
    <property type="entry name" value="Cyclin-dependent kinase 11B"/>
    <property type="match status" value="1"/>
</dbReference>
<evidence type="ECO:0000256" key="2">
    <source>
        <dbReference type="ARBA" id="ARBA00012425"/>
    </source>
</evidence>
<dbReference type="OrthoDB" id="1732493at2759"/>
<organism evidence="12 13">
    <name type="scientific">Gigaspora margarita</name>
    <dbReference type="NCBI Taxonomy" id="4874"/>
    <lineage>
        <taxon>Eukaryota</taxon>
        <taxon>Fungi</taxon>
        <taxon>Fungi incertae sedis</taxon>
        <taxon>Mucoromycota</taxon>
        <taxon>Glomeromycotina</taxon>
        <taxon>Glomeromycetes</taxon>
        <taxon>Diversisporales</taxon>
        <taxon>Gigasporaceae</taxon>
        <taxon>Gigaspora</taxon>
    </lineage>
</organism>
<dbReference type="Pfam" id="PF00069">
    <property type="entry name" value="Pkinase"/>
    <property type="match status" value="1"/>
</dbReference>
<dbReference type="Gene3D" id="3.30.200.20">
    <property type="entry name" value="Phosphorylase Kinase, domain 1"/>
    <property type="match status" value="1"/>
</dbReference>
<dbReference type="EC" id="2.7.11.22" evidence="2"/>
<comment type="similarity">
    <text evidence="1">Belongs to the protein kinase superfamily. CMGC Ser/Thr protein kinase family. CDC2/CDKX subfamily.</text>
</comment>
<evidence type="ECO:0000256" key="6">
    <source>
        <dbReference type="ARBA" id="ARBA00022777"/>
    </source>
</evidence>
<keyword evidence="6 12" id="KW-0418">Kinase</keyword>
<feature type="region of interest" description="Disordered" evidence="10">
    <location>
        <begin position="47"/>
        <end position="126"/>
    </location>
</feature>
<dbReference type="Proteomes" id="UP000439903">
    <property type="component" value="Unassembled WGS sequence"/>
</dbReference>
<dbReference type="InterPro" id="IPR008271">
    <property type="entry name" value="Ser/Thr_kinase_AS"/>
</dbReference>
<evidence type="ECO:0000256" key="4">
    <source>
        <dbReference type="ARBA" id="ARBA00022679"/>
    </source>
</evidence>
<dbReference type="SMART" id="SM00220">
    <property type="entry name" value="S_TKc"/>
    <property type="match status" value="1"/>
</dbReference>
<evidence type="ECO:0000259" key="11">
    <source>
        <dbReference type="PROSITE" id="PS50011"/>
    </source>
</evidence>
<sequence>MESEKESKSPTRDLMDIDIVEIAATPEVQTVVTPEVQFAVTPEVHSVASVATPEVQSTDTPPSVKIKTKKSKWDSESENDESESERKINKKKRTAKKALKATVDSEVDELGSQHESATEGVKRLKVSNDAIESPSIKSASPAAESVNEIIEVSSPQENTVSTPQSVVEQIIKPVSSKPPMLTGCRSVDNYEKLNRIEEGAYGVVFRARDKATGEIVALKKLKLDKEKNGFPITSLREVHTLLLAKHPNIVNVREIVVGDALKQIFIVMDFIEHDLKSLMEDMQSPFLQSEVKTIMLQLLSAVAMLHDNWIIHRDLKTSNLLLNNRGQIKVADFGLARKYGSPLGPMTELVVTLWYRAPELLLGAKKYSTAVDMWSVGCILGELVNKEPLLPGRTEIDQLDKIFKLLGMPNEKIWPGFSKLPHAKNIPYVKQSHNSIRSRFPYLTENGIDLIARLLTYDPAKRITAEEALKHPYFTESPLPKDPEMFPTWPSKGGGERRKSFVSPSAPNVAHGIGELDEEDQAFLGSIFENQGGNDYGFRLKV</sequence>
<dbReference type="GO" id="GO:0007346">
    <property type="term" value="P:regulation of mitotic cell cycle"/>
    <property type="evidence" value="ECO:0007669"/>
    <property type="project" value="TreeGrafter"/>
</dbReference>
<evidence type="ECO:0000256" key="3">
    <source>
        <dbReference type="ARBA" id="ARBA00022527"/>
    </source>
</evidence>